<keyword evidence="1" id="KW-0472">Membrane</keyword>
<protein>
    <submittedName>
        <fullName evidence="2">Uncharacterized protein</fullName>
    </submittedName>
</protein>
<organism evidence="2">
    <name type="scientific">Myoviridae sp. ctAbS6</name>
    <dbReference type="NCBI Taxonomy" id="2826628"/>
    <lineage>
        <taxon>Viruses</taxon>
        <taxon>Duplodnaviria</taxon>
        <taxon>Heunggongvirae</taxon>
        <taxon>Uroviricota</taxon>
        <taxon>Caudoviricetes</taxon>
    </lineage>
</organism>
<reference evidence="2" key="1">
    <citation type="journal article" date="2021" name="Proc. Natl. Acad. Sci. U.S.A.">
        <title>A Catalog of Tens of Thousands of Viruses from Human Metagenomes Reveals Hidden Associations with Chronic Diseases.</title>
        <authorList>
            <person name="Tisza M.J."/>
            <person name="Buck C.B."/>
        </authorList>
    </citation>
    <scope>NUCLEOTIDE SEQUENCE</scope>
    <source>
        <strain evidence="2">CtAbS6</strain>
    </source>
</reference>
<dbReference type="EMBL" id="BK014838">
    <property type="protein sequence ID" value="DAD78012.1"/>
    <property type="molecule type" value="Genomic_DNA"/>
</dbReference>
<sequence length="33" mass="3692">MLKKGLGIPLGILVGHTLFYLFYAQNKKLGIPF</sequence>
<feature type="transmembrane region" description="Helical" evidence="1">
    <location>
        <begin position="6"/>
        <end position="23"/>
    </location>
</feature>
<accession>A0A8S5M719</accession>
<keyword evidence="1" id="KW-1133">Transmembrane helix</keyword>
<keyword evidence="1" id="KW-0812">Transmembrane</keyword>
<evidence type="ECO:0000256" key="1">
    <source>
        <dbReference type="SAM" id="Phobius"/>
    </source>
</evidence>
<name>A0A8S5M719_9CAUD</name>
<proteinExistence type="predicted"/>
<evidence type="ECO:0000313" key="2">
    <source>
        <dbReference type="EMBL" id="DAD78012.1"/>
    </source>
</evidence>